<organism evidence="8 9">
    <name type="scientific">Cereibacter ovatus</name>
    <dbReference type="NCBI Taxonomy" id="439529"/>
    <lineage>
        <taxon>Bacteria</taxon>
        <taxon>Pseudomonadati</taxon>
        <taxon>Pseudomonadota</taxon>
        <taxon>Alphaproteobacteria</taxon>
        <taxon>Rhodobacterales</taxon>
        <taxon>Paracoccaceae</taxon>
        <taxon>Cereibacter</taxon>
    </lineage>
</organism>
<dbReference type="EMBL" id="OAOQ01000007">
    <property type="protein sequence ID" value="SNX71011.1"/>
    <property type="molecule type" value="Genomic_DNA"/>
</dbReference>
<evidence type="ECO:0000256" key="7">
    <source>
        <dbReference type="SAM" id="Phobius"/>
    </source>
</evidence>
<keyword evidence="5 7" id="KW-1133">Transmembrane helix</keyword>
<dbReference type="Proteomes" id="UP000219467">
    <property type="component" value="Unassembled WGS sequence"/>
</dbReference>
<dbReference type="InterPro" id="IPR002758">
    <property type="entry name" value="Cation_antiport_E"/>
</dbReference>
<dbReference type="NCBIfam" id="NF006518">
    <property type="entry name" value="PRK08965.1-2"/>
    <property type="match status" value="1"/>
</dbReference>
<comment type="subcellular location">
    <subcellularLocation>
        <location evidence="1">Cell membrane</location>
        <topology evidence="1">Multi-pass membrane protein</topology>
    </subcellularLocation>
</comment>
<keyword evidence="4 7" id="KW-0812">Transmembrane</keyword>
<dbReference type="AlphaFoldDB" id="A0A285CTY1"/>
<dbReference type="GO" id="GO:0005886">
    <property type="term" value="C:plasma membrane"/>
    <property type="evidence" value="ECO:0007669"/>
    <property type="project" value="UniProtKB-SubCell"/>
</dbReference>
<evidence type="ECO:0000256" key="3">
    <source>
        <dbReference type="ARBA" id="ARBA00022475"/>
    </source>
</evidence>
<evidence type="ECO:0000256" key="5">
    <source>
        <dbReference type="ARBA" id="ARBA00022989"/>
    </source>
</evidence>
<gene>
    <name evidence="8" type="ORF">SAMN05878503_107126</name>
</gene>
<name>A0A285CTY1_9RHOB</name>
<evidence type="ECO:0000313" key="9">
    <source>
        <dbReference type="Proteomes" id="UP000219467"/>
    </source>
</evidence>
<proteinExistence type="inferred from homology"/>
<keyword evidence="9" id="KW-1185">Reference proteome</keyword>
<keyword evidence="6 7" id="KW-0472">Membrane</keyword>
<dbReference type="OrthoDB" id="9807187at2"/>
<dbReference type="RefSeq" id="WP_097030547.1">
    <property type="nucleotide sequence ID" value="NZ_OAOQ01000007.1"/>
</dbReference>
<sequence length="163" mass="18154">MIRRLFPHPWLSLTLVVTWMLLVNKVALGSLVFAAILATLVPLLTASYWPKQTRLKSPVRLAAYILLVIGDIVRANIAVAQIILFYRKDRIRSAWITVPIELTSPEAVAMLSGTITLTPGTLVADMSGCGRVLLIHCLHAPDPDAVRDEIKTRYEARLKRIFA</sequence>
<dbReference type="PANTHER" id="PTHR34584:SF1">
    <property type="entry name" value="NA(+)_H(+) ANTIPORTER SUBUNIT E1"/>
    <property type="match status" value="1"/>
</dbReference>
<feature type="transmembrane region" description="Helical" evidence="7">
    <location>
        <begin position="61"/>
        <end position="86"/>
    </location>
</feature>
<evidence type="ECO:0000256" key="4">
    <source>
        <dbReference type="ARBA" id="ARBA00022692"/>
    </source>
</evidence>
<keyword evidence="3" id="KW-1003">Cell membrane</keyword>
<dbReference type="PIRSF" id="PIRSF019239">
    <property type="entry name" value="MrpE"/>
    <property type="match status" value="1"/>
</dbReference>
<protein>
    <submittedName>
        <fullName evidence="8">Multisubunit potassium/proton antiporter PhaE subunit</fullName>
    </submittedName>
</protein>
<dbReference type="GO" id="GO:0008324">
    <property type="term" value="F:monoatomic cation transmembrane transporter activity"/>
    <property type="evidence" value="ECO:0007669"/>
    <property type="project" value="InterPro"/>
</dbReference>
<reference evidence="9" key="1">
    <citation type="submission" date="2017-08" db="EMBL/GenBank/DDBJ databases">
        <authorList>
            <person name="Varghese N."/>
            <person name="Submissions S."/>
        </authorList>
    </citation>
    <scope>NUCLEOTIDE SEQUENCE [LARGE SCALE GENOMIC DNA]</scope>
    <source>
        <strain evidence="9">JA234</strain>
    </source>
</reference>
<evidence type="ECO:0000313" key="8">
    <source>
        <dbReference type="EMBL" id="SNX71011.1"/>
    </source>
</evidence>
<evidence type="ECO:0000256" key="6">
    <source>
        <dbReference type="ARBA" id="ARBA00023136"/>
    </source>
</evidence>
<evidence type="ECO:0000256" key="2">
    <source>
        <dbReference type="ARBA" id="ARBA00006228"/>
    </source>
</evidence>
<dbReference type="Pfam" id="PF01899">
    <property type="entry name" value="MNHE"/>
    <property type="match status" value="1"/>
</dbReference>
<comment type="similarity">
    <text evidence="2">Belongs to the CPA3 antiporters (TC 2.A.63) subunit E family.</text>
</comment>
<accession>A0A285CTY1</accession>
<evidence type="ECO:0000256" key="1">
    <source>
        <dbReference type="ARBA" id="ARBA00004651"/>
    </source>
</evidence>
<dbReference type="PANTHER" id="PTHR34584">
    <property type="entry name" value="NA(+)/H(+) ANTIPORTER SUBUNIT E1"/>
    <property type="match status" value="1"/>
</dbReference>
<feature type="transmembrane region" description="Helical" evidence="7">
    <location>
        <begin position="30"/>
        <end position="49"/>
    </location>
</feature>